<evidence type="ECO:0000256" key="2">
    <source>
        <dbReference type="PROSITE-ProRule" id="PRU00284"/>
    </source>
</evidence>
<sequence length="275" mass="29445">MNEKNELLDYWVKLAPKIKEGIPFDVMIGVTDTEKFLLYLPASNLNLGAIDGMAVPEGDAIYLAMKSNKAQMVSVPKEAFGIAFKAKSVPITDEHGKVIGGFGIGISLENQQKLSSVAQHFASTSEEIAASTQELSSSALELANFMELLGTAQKEMSEQVDKTAKILTFINSVAGKSKILGLNAGIEAARAGEHGRGFAVVAKEIRSLAEDSARSVDEIRGILRLLNQKVEFIANSVKKATEISHKQSAATGEISSAIHGLVTSAEDIEELSRLL</sequence>
<comment type="caution">
    <text evidence="4">The sequence shown here is derived from an EMBL/GenBank/DDBJ whole genome shotgun (WGS) entry which is preliminary data.</text>
</comment>
<dbReference type="PANTHER" id="PTHR32089:SF112">
    <property type="entry name" value="LYSOZYME-LIKE PROTEIN-RELATED"/>
    <property type="match status" value="1"/>
</dbReference>
<keyword evidence="5" id="KW-1185">Reference proteome</keyword>
<dbReference type="SUPFAM" id="SSF103190">
    <property type="entry name" value="Sensory domain-like"/>
    <property type="match status" value="1"/>
</dbReference>
<evidence type="ECO:0000256" key="1">
    <source>
        <dbReference type="ARBA" id="ARBA00023224"/>
    </source>
</evidence>
<dbReference type="InterPro" id="IPR029151">
    <property type="entry name" value="Sensor-like_sf"/>
</dbReference>
<keyword evidence="1 2" id="KW-0807">Transducer</keyword>
<dbReference type="AlphaFoldDB" id="A0A7X2Z8Q7"/>
<reference evidence="4 5" key="1">
    <citation type="submission" date="2019-11" db="EMBL/GenBank/DDBJ databases">
        <title>Draft genome sequences of five Paenibacillus species of dairy origin.</title>
        <authorList>
            <person name="Olajide A.M."/>
            <person name="Chen S."/>
            <person name="Lapointe G."/>
        </authorList>
    </citation>
    <scope>NUCLEOTIDE SEQUENCE [LARGE SCALE GENOMIC DNA]</scope>
    <source>
        <strain evidence="4 5">2CS3</strain>
    </source>
</reference>
<dbReference type="InterPro" id="IPR004089">
    <property type="entry name" value="MCPsignal_dom"/>
</dbReference>
<dbReference type="RefSeq" id="WP_127604273.1">
    <property type="nucleotide sequence ID" value="NZ_JARTHJ010000049.1"/>
</dbReference>
<dbReference type="SMART" id="SM00283">
    <property type="entry name" value="MA"/>
    <property type="match status" value="1"/>
</dbReference>
<dbReference type="Pfam" id="PF00015">
    <property type="entry name" value="MCPsignal"/>
    <property type="match status" value="1"/>
</dbReference>
<proteinExistence type="predicted"/>
<dbReference type="GO" id="GO:0007165">
    <property type="term" value="P:signal transduction"/>
    <property type="evidence" value="ECO:0007669"/>
    <property type="project" value="UniProtKB-KW"/>
</dbReference>
<dbReference type="Proteomes" id="UP000450917">
    <property type="component" value="Unassembled WGS sequence"/>
</dbReference>
<accession>A0A7X2Z8Q7</accession>
<evidence type="ECO:0000313" key="5">
    <source>
        <dbReference type="Proteomes" id="UP000450917"/>
    </source>
</evidence>
<dbReference type="PANTHER" id="PTHR32089">
    <property type="entry name" value="METHYL-ACCEPTING CHEMOTAXIS PROTEIN MCPB"/>
    <property type="match status" value="1"/>
</dbReference>
<organism evidence="4 5">
    <name type="scientific">Paenibacillus validus</name>
    <dbReference type="NCBI Taxonomy" id="44253"/>
    <lineage>
        <taxon>Bacteria</taxon>
        <taxon>Bacillati</taxon>
        <taxon>Bacillota</taxon>
        <taxon>Bacilli</taxon>
        <taxon>Bacillales</taxon>
        <taxon>Paenibacillaceae</taxon>
        <taxon>Paenibacillus</taxon>
    </lineage>
</organism>
<protein>
    <submittedName>
        <fullName evidence="4">Chemotaxis protein</fullName>
    </submittedName>
</protein>
<feature type="domain" description="Methyl-accepting transducer" evidence="3">
    <location>
        <begin position="112"/>
        <end position="275"/>
    </location>
</feature>
<dbReference type="EMBL" id="WNZX01000004">
    <property type="protein sequence ID" value="MUG70322.1"/>
    <property type="molecule type" value="Genomic_DNA"/>
</dbReference>
<name>A0A7X2Z8Q7_9BACL</name>
<evidence type="ECO:0000259" key="3">
    <source>
        <dbReference type="PROSITE" id="PS50111"/>
    </source>
</evidence>
<dbReference type="GO" id="GO:0016020">
    <property type="term" value="C:membrane"/>
    <property type="evidence" value="ECO:0007669"/>
    <property type="project" value="InterPro"/>
</dbReference>
<dbReference type="SUPFAM" id="SSF58104">
    <property type="entry name" value="Methyl-accepting chemotaxis protein (MCP) signaling domain"/>
    <property type="match status" value="1"/>
</dbReference>
<evidence type="ECO:0000313" key="4">
    <source>
        <dbReference type="EMBL" id="MUG70322.1"/>
    </source>
</evidence>
<dbReference type="PROSITE" id="PS50111">
    <property type="entry name" value="CHEMOTAXIS_TRANSDUC_2"/>
    <property type="match status" value="1"/>
</dbReference>
<dbReference type="Gene3D" id="1.10.287.950">
    <property type="entry name" value="Methyl-accepting chemotaxis protein"/>
    <property type="match status" value="1"/>
</dbReference>
<gene>
    <name evidence="4" type="ORF">GNP93_06480</name>
</gene>